<sequence>MDMPFCNTQLPAQSEKLQKTLHNIALIKAEIENIRTLPYYSIFNREDERQADLAKANRKLEQLKQLLQLNTDQINILNHTINKS</sequence>
<proteinExistence type="predicted"/>
<reference evidence="2 3" key="1">
    <citation type="submission" date="2024-06" db="EMBL/GenBank/DDBJ databases">
        <authorList>
            <person name="Kaempfer P."/>
            <person name="Viver T."/>
        </authorList>
    </citation>
    <scope>NUCLEOTIDE SEQUENCE [LARGE SCALE GENOMIC DNA]</scope>
    <source>
        <strain evidence="2 3">ST-119</strain>
    </source>
</reference>
<keyword evidence="3" id="KW-1185">Reference proteome</keyword>
<dbReference type="EMBL" id="JBELPZ010000011">
    <property type="protein sequence ID" value="MFL9845065.1"/>
    <property type="molecule type" value="Genomic_DNA"/>
</dbReference>
<evidence type="ECO:0000313" key="3">
    <source>
        <dbReference type="Proteomes" id="UP001629156"/>
    </source>
</evidence>
<accession>A0ABW8YYI7</accession>
<evidence type="ECO:0000313" key="2">
    <source>
        <dbReference type="EMBL" id="MFL9845065.1"/>
    </source>
</evidence>
<name>A0ABW8YYI7_9FLAO</name>
<comment type="caution">
    <text evidence="2">The sequence shown here is derived from an EMBL/GenBank/DDBJ whole genome shotgun (WGS) entry which is preliminary data.</text>
</comment>
<feature type="coiled-coil region" evidence="1">
    <location>
        <begin position="46"/>
        <end position="73"/>
    </location>
</feature>
<dbReference type="Proteomes" id="UP001629156">
    <property type="component" value="Unassembled WGS sequence"/>
</dbReference>
<organism evidence="2 3">
    <name type="scientific">Flavobacterium rhizosphaerae</name>
    <dbReference type="NCBI Taxonomy" id="3163298"/>
    <lineage>
        <taxon>Bacteria</taxon>
        <taxon>Pseudomonadati</taxon>
        <taxon>Bacteroidota</taxon>
        <taxon>Flavobacteriia</taxon>
        <taxon>Flavobacteriales</taxon>
        <taxon>Flavobacteriaceae</taxon>
        <taxon>Flavobacterium</taxon>
    </lineage>
</organism>
<gene>
    <name evidence="2" type="ORF">ABS766_11600</name>
</gene>
<dbReference type="RefSeq" id="WP_408085333.1">
    <property type="nucleotide sequence ID" value="NZ_JBELPZ010000011.1"/>
</dbReference>
<evidence type="ECO:0000256" key="1">
    <source>
        <dbReference type="SAM" id="Coils"/>
    </source>
</evidence>
<protein>
    <submittedName>
        <fullName evidence="2">Uncharacterized protein</fullName>
    </submittedName>
</protein>
<keyword evidence="1" id="KW-0175">Coiled coil</keyword>